<sequence length="833" mass="87723">MSFPTTDSGAELPESRIEAVAASLYGLLPAHVRQADLAATGSLRALFGVLGRASAEIDAEIDAWYDALFVETAGDAALDAIAALVAAPTLHPVPGDTGIGRRAFVANTIRYRRGKGTARVIEAMAGDVTGLAAVAVEYYQRLAGCAHLLNVRQDRPATACLVPGRTASSVGGAFDRLPRLLDVRRVDRTRPGRPAGRHAPTSVGVHLVRPLVVGFPAPAAQTVSAPATVPAADLAGVPLARPWEADGTALPGYFQLAQQPNEALRLFNPDRRADAAGTRLREVDLPDRLRRLPLHEETTELRAAKLEKRPPRLPDRRWFDQRTGAPFTVFLRRDGESAFRRVPPEEIRIVNLESPPTPPGARPAAQVSHTWYEPGTTAPQRRSGTHAIACAVDPVTGRIVVPEASGLPDVVEVRVACATAAGLAVGAGAQDRNAPDQPFDIRDTGGPKDLVWVVDPTTTTGGSAEMAGRTVPTLAAALAEVATLGAGRRSLVVLARCDLEAAPAASATLDVTVPPASEVHLVAAQWRPPRTAPGADTDPALRGFVVRRERRYTVDVPMRVLRGSGDGTARAGRLVLDGLELTRGLRLHADAVAELDLRYVTVRAPGEVAVRADGPLVATRIQVDRAICGPLRIGDTNISVSGALVVTDSVVTADGAPGAALDAPDLDVTLGDVTVLGASSLRSLTATNTVFAETVAVTRRQTGCVRYSFVPPGSATPRTFRCQPALALAAAEEAARRPLTAEEADAIRLANEPVFLDTFAEEPTLAMLHPLCPDSVRSGGEGEVEMGAFARAAYGIATANVRALLDEYLPVALEAGIIDDTRSSAVAARRNRP</sequence>
<proteinExistence type="predicted"/>
<reference evidence="2 3" key="1">
    <citation type="journal article" date="2015" name="ISME J.">
        <title>Draft Genome Sequence of Streptomyces incarnatus NRRL8089, which Produces the Nucleoside Antibiotic Sinefungin.</title>
        <authorList>
            <person name="Oshima K."/>
            <person name="Hattori M."/>
            <person name="Shimizu H."/>
            <person name="Fukuda K."/>
            <person name="Nemoto M."/>
            <person name="Inagaki K."/>
            <person name="Tamura T."/>
        </authorList>
    </citation>
    <scope>NUCLEOTIDE SEQUENCE [LARGE SCALE GENOMIC DNA]</scope>
    <source>
        <strain evidence="2 3">NRRL 8089</strain>
    </source>
</reference>
<gene>
    <name evidence="2" type="ORF">ABB07_38710</name>
</gene>
<name>A0ABM5TXU4_9ACTN</name>
<evidence type="ECO:0000256" key="1">
    <source>
        <dbReference type="SAM" id="MobiDB-lite"/>
    </source>
</evidence>
<dbReference type="Proteomes" id="UP000035366">
    <property type="component" value="Chromosome"/>
</dbReference>
<protein>
    <recommendedName>
        <fullName evidence="4">Baseplate protein J-like domain-containing protein</fullName>
    </recommendedName>
</protein>
<dbReference type="EMBL" id="CP011497">
    <property type="protein sequence ID" value="AKJ15763.1"/>
    <property type="molecule type" value="Genomic_DNA"/>
</dbReference>
<feature type="region of interest" description="Disordered" evidence="1">
    <location>
        <begin position="428"/>
        <end position="447"/>
    </location>
</feature>
<evidence type="ECO:0000313" key="2">
    <source>
        <dbReference type="EMBL" id="AKJ15763.1"/>
    </source>
</evidence>
<accession>A0ABM5TXU4</accession>
<evidence type="ECO:0000313" key="3">
    <source>
        <dbReference type="Proteomes" id="UP000035366"/>
    </source>
</evidence>
<keyword evidence="3" id="KW-1185">Reference proteome</keyword>
<dbReference type="RefSeq" id="WP_208903185.1">
    <property type="nucleotide sequence ID" value="NZ_CP011497.1"/>
</dbReference>
<organism evidence="2 3">
    <name type="scientific">Streptomyces incarnatus</name>
    <dbReference type="NCBI Taxonomy" id="665007"/>
    <lineage>
        <taxon>Bacteria</taxon>
        <taxon>Bacillati</taxon>
        <taxon>Actinomycetota</taxon>
        <taxon>Actinomycetes</taxon>
        <taxon>Kitasatosporales</taxon>
        <taxon>Streptomycetaceae</taxon>
        <taxon>Streptomyces</taxon>
    </lineage>
</organism>
<evidence type="ECO:0008006" key="4">
    <source>
        <dbReference type="Google" id="ProtNLM"/>
    </source>
</evidence>